<comment type="similarity">
    <text evidence="2">Belongs to the TonB family.</text>
</comment>
<feature type="domain" description="TonB C-terminal" evidence="10">
    <location>
        <begin position="141"/>
        <end position="232"/>
    </location>
</feature>
<dbReference type="InterPro" id="IPR037682">
    <property type="entry name" value="TonB_C"/>
</dbReference>
<keyword evidence="3" id="KW-0813">Transport</keyword>
<keyword evidence="7" id="KW-0653">Protein transport</keyword>
<keyword evidence="4" id="KW-1003">Cell membrane</keyword>
<evidence type="ECO:0000256" key="4">
    <source>
        <dbReference type="ARBA" id="ARBA00022475"/>
    </source>
</evidence>
<dbReference type="GO" id="GO:0098797">
    <property type="term" value="C:plasma membrane protein complex"/>
    <property type="evidence" value="ECO:0007669"/>
    <property type="project" value="TreeGrafter"/>
</dbReference>
<keyword evidence="8" id="KW-1133">Transmembrane helix</keyword>
<evidence type="ECO:0000256" key="3">
    <source>
        <dbReference type="ARBA" id="ARBA00022448"/>
    </source>
</evidence>
<evidence type="ECO:0000256" key="8">
    <source>
        <dbReference type="ARBA" id="ARBA00022989"/>
    </source>
</evidence>
<keyword evidence="5" id="KW-0997">Cell inner membrane</keyword>
<sequence length="232" mass="26418">MRTKKTPKANLENKKALFIQFGLIVALSITIFAFEFRSYEQKDPVFISRDVVDVIPDIVSITQEEPQLQKPEQISDPKTTEFDVVDDDVVIKKEWNMNDILGNENVAATFKKIEILTPDEPLANEDDKVFVWVQEEAEFPGGYAKLQEYLAQTIIYPRQAVETGAEGTVTLTFVVEKDGSITDIKILRDAGSGLGEEAIRVVREMPKWKPAKQRTKVVRQQFTLPVKFKLKK</sequence>
<evidence type="ECO:0000256" key="5">
    <source>
        <dbReference type="ARBA" id="ARBA00022519"/>
    </source>
</evidence>
<proteinExistence type="inferred from homology"/>
<accession>A0A644W6Y2</accession>
<comment type="caution">
    <text evidence="11">The sequence shown here is derived from an EMBL/GenBank/DDBJ whole genome shotgun (WGS) entry which is preliminary data.</text>
</comment>
<dbReference type="PROSITE" id="PS52015">
    <property type="entry name" value="TONB_CTD"/>
    <property type="match status" value="1"/>
</dbReference>
<evidence type="ECO:0000256" key="2">
    <source>
        <dbReference type="ARBA" id="ARBA00006555"/>
    </source>
</evidence>
<dbReference type="NCBIfam" id="TIGR01352">
    <property type="entry name" value="tonB_Cterm"/>
    <property type="match status" value="1"/>
</dbReference>
<evidence type="ECO:0000256" key="7">
    <source>
        <dbReference type="ARBA" id="ARBA00022927"/>
    </source>
</evidence>
<dbReference type="GO" id="GO:0055085">
    <property type="term" value="P:transmembrane transport"/>
    <property type="evidence" value="ECO:0007669"/>
    <property type="project" value="InterPro"/>
</dbReference>
<gene>
    <name evidence="11" type="ORF">SDC9_45555</name>
</gene>
<dbReference type="InterPro" id="IPR051045">
    <property type="entry name" value="TonB-dependent_transducer"/>
</dbReference>
<dbReference type="SUPFAM" id="SSF74653">
    <property type="entry name" value="TolA/TonB C-terminal domain"/>
    <property type="match status" value="1"/>
</dbReference>
<dbReference type="EMBL" id="VSSQ01000660">
    <property type="protein sequence ID" value="MPL99338.1"/>
    <property type="molecule type" value="Genomic_DNA"/>
</dbReference>
<name>A0A644W6Y2_9ZZZZ</name>
<dbReference type="Pfam" id="PF03544">
    <property type="entry name" value="TonB_C"/>
    <property type="match status" value="1"/>
</dbReference>
<dbReference type="Gene3D" id="3.30.1150.10">
    <property type="match status" value="1"/>
</dbReference>
<dbReference type="PANTHER" id="PTHR33446">
    <property type="entry name" value="PROTEIN TONB-RELATED"/>
    <property type="match status" value="1"/>
</dbReference>
<dbReference type="InterPro" id="IPR006260">
    <property type="entry name" value="TonB/TolA_C"/>
</dbReference>
<keyword evidence="6" id="KW-0812">Transmembrane</keyword>
<comment type="subcellular location">
    <subcellularLocation>
        <location evidence="1">Cell inner membrane</location>
        <topology evidence="1">Single-pass membrane protein</topology>
        <orientation evidence="1">Periplasmic side</orientation>
    </subcellularLocation>
</comment>
<evidence type="ECO:0000313" key="11">
    <source>
        <dbReference type="EMBL" id="MPL99338.1"/>
    </source>
</evidence>
<organism evidence="11">
    <name type="scientific">bioreactor metagenome</name>
    <dbReference type="NCBI Taxonomy" id="1076179"/>
    <lineage>
        <taxon>unclassified sequences</taxon>
        <taxon>metagenomes</taxon>
        <taxon>ecological metagenomes</taxon>
    </lineage>
</organism>
<dbReference type="GO" id="GO:0015031">
    <property type="term" value="P:protein transport"/>
    <property type="evidence" value="ECO:0007669"/>
    <property type="project" value="UniProtKB-KW"/>
</dbReference>
<dbReference type="PANTHER" id="PTHR33446:SF2">
    <property type="entry name" value="PROTEIN TONB"/>
    <property type="match status" value="1"/>
</dbReference>
<protein>
    <recommendedName>
        <fullName evidence="10">TonB C-terminal domain-containing protein</fullName>
    </recommendedName>
</protein>
<dbReference type="AlphaFoldDB" id="A0A644W6Y2"/>
<keyword evidence="9" id="KW-0472">Membrane</keyword>
<dbReference type="GO" id="GO:0031992">
    <property type="term" value="F:energy transducer activity"/>
    <property type="evidence" value="ECO:0007669"/>
    <property type="project" value="TreeGrafter"/>
</dbReference>
<evidence type="ECO:0000256" key="9">
    <source>
        <dbReference type="ARBA" id="ARBA00023136"/>
    </source>
</evidence>
<evidence type="ECO:0000256" key="6">
    <source>
        <dbReference type="ARBA" id="ARBA00022692"/>
    </source>
</evidence>
<evidence type="ECO:0000259" key="10">
    <source>
        <dbReference type="PROSITE" id="PS52015"/>
    </source>
</evidence>
<evidence type="ECO:0000256" key="1">
    <source>
        <dbReference type="ARBA" id="ARBA00004383"/>
    </source>
</evidence>
<reference evidence="11" key="1">
    <citation type="submission" date="2019-08" db="EMBL/GenBank/DDBJ databases">
        <authorList>
            <person name="Kucharzyk K."/>
            <person name="Murdoch R.W."/>
            <person name="Higgins S."/>
            <person name="Loffler F."/>
        </authorList>
    </citation>
    <scope>NUCLEOTIDE SEQUENCE</scope>
</reference>